<proteinExistence type="predicted"/>
<evidence type="ECO:0000313" key="1">
    <source>
        <dbReference type="EMBL" id="JAH21354.1"/>
    </source>
</evidence>
<accession>A0A0E9QWZ6</accession>
<sequence length="25" mass="2880">MGISWVRLSTRSWCSDMPQGIEPRS</sequence>
<reference evidence="1" key="2">
    <citation type="journal article" date="2015" name="Fish Shellfish Immunol.">
        <title>Early steps in the European eel (Anguilla anguilla)-Vibrio vulnificus interaction in the gills: Role of the RtxA13 toxin.</title>
        <authorList>
            <person name="Callol A."/>
            <person name="Pajuelo D."/>
            <person name="Ebbesson L."/>
            <person name="Teles M."/>
            <person name="MacKenzie S."/>
            <person name="Amaro C."/>
        </authorList>
    </citation>
    <scope>NUCLEOTIDE SEQUENCE</scope>
</reference>
<name>A0A0E9QWZ6_ANGAN</name>
<dbReference type="EMBL" id="GBXM01086511">
    <property type="protein sequence ID" value="JAH22066.1"/>
    <property type="molecule type" value="Transcribed_RNA"/>
</dbReference>
<organism evidence="1">
    <name type="scientific">Anguilla anguilla</name>
    <name type="common">European freshwater eel</name>
    <name type="synonym">Muraena anguilla</name>
    <dbReference type="NCBI Taxonomy" id="7936"/>
    <lineage>
        <taxon>Eukaryota</taxon>
        <taxon>Metazoa</taxon>
        <taxon>Chordata</taxon>
        <taxon>Craniata</taxon>
        <taxon>Vertebrata</taxon>
        <taxon>Euteleostomi</taxon>
        <taxon>Actinopterygii</taxon>
        <taxon>Neopterygii</taxon>
        <taxon>Teleostei</taxon>
        <taxon>Anguilliformes</taxon>
        <taxon>Anguillidae</taxon>
        <taxon>Anguilla</taxon>
    </lineage>
</organism>
<dbReference type="AlphaFoldDB" id="A0A0E9QWZ6"/>
<protein>
    <submittedName>
        <fullName evidence="1">Uncharacterized protein</fullName>
    </submittedName>
</protein>
<dbReference type="EMBL" id="GBXM01087223">
    <property type="protein sequence ID" value="JAH21354.1"/>
    <property type="molecule type" value="Transcribed_RNA"/>
</dbReference>
<dbReference type="EMBL" id="GBXM01092922">
    <property type="protein sequence ID" value="JAH15655.1"/>
    <property type="molecule type" value="Transcribed_RNA"/>
</dbReference>
<reference evidence="1" key="1">
    <citation type="submission" date="2014-11" db="EMBL/GenBank/DDBJ databases">
        <authorList>
            <person name="Amaro Gonzalez C."/>
        </authorList>
    </citation>
    <scope>NUCLEOTIDE SEQUENCE</scope>
</reference>